<evidence type="ECO:0000256" key="4">
    <source>
        <dbReference type="ARBA" id="ARBA00023274"/>
    </source>
</evidence>
<dbReference type="FunFam" id="2.20.25.100:FF:000001">
    <property type="entry name" value="40S ribosomal protein S27"/>
    <property type="match status" value="1"/>
</dbReference>
<feature type="compositionally biased region" description="Basic and acidic residues" evidence="6">
    <location>
        <begin position="360"/>
        <end position="372"/>
    </location>
</feature>
<dbReference type="InterPro" id="IPR032675">
    <property type="entry name" value="LRR_dom_sf"/>
</dbReference>
<dbReference type="Gene3D" id="2.20.25.100">
    <property type="entry name" value="Zn-binding ribosomal proteins"/>
    <property type="match status" value="1"/>
</dbReference>
<evidence type="ECO:0000313" key="7">
    <source>
        <dbReference type="Ensembl" id="ENSONIP00000029902.1"/>
    </source>
</evidence>
<keyword evidence="8" id="KW-1185">Reference proteome</keyword>
<dbReference type="PANTHER" id="PTHR46984">
    <property type="entry name" value="LEUCINE-RICH REPEAT-CONTAINING PROTEIN 71"/>
    <property type="match status" value="1"/>
</dbReference>
<evidence type="ECO:0000256" key="1">
    <source>
        <dbReference type="ARBA" id="ARBA00010919"/>
    </source>
</evidence>
<comment type="cofactor">
    <cofactor evidence="5">
        <name>Zn(2+)</name>
        <dbReference type="ChEBI" id="CHEBI:29105"/>
    </cofactor>
    <text evidence="5">Binds 1 zinc ion per subunit.</text>
</comment>
<keyword evidence="4 5" id="KW-0687">Ribonucleoprotein</keyword>
<dbReference type="Pfam" id="PF01667">
    <property type="entry name" value="Ribosomal_S27e"/>
    <property type="match status" value="1"/>
</dbReference>
<dbReference type="SUPFAM" id="SSF52047">
    <property type="entry name" value="RNI-like"/>
    <property type="match status" value="1"/>
</dbReference>
<dbReference type="SUPFAM" id="SSF57829">
    <property type="entry name" value="Zn-binding ribosomal proteins"/>
    <property type="match status" value="1"/>
</dbReference>
<dbReference type="InterPro" id="IPR053040">
    <property type="entry name" value="LRR-containing_protein_71"/>
</dbReference>
<gene>
    <name evidence="7" type="primary">lrrc71</name>
</gene>
<evidence type="ECO:0000313" key="8">
    <source>
        <dbReference type="Proteomes" id="UP000005207"/>
    </source>
</evidence>
<feature type="region of interest" description="Disordered" evidence="6">
    <location>
        <begin position="1"/>
        <end position="30"/>
    </location>
</feature>
<protein>
    <recommendedName>
        <fullName evidence="5">40S ribosomal protein S27</fullName>
    </recommendedName>
</protein>
<dbReference type="PROSITE" id="PS01168">
    <property type="entry name" value="RIBOSOMAL_S27E"/>
    <property type="match status" value="1"/>
</dbReference>
<dbReference type="SMART" id="SM00368">
    <property type="entry name" value="LRR_RI"/>
    <property type="match status" value="4"/>
</dbReference>
<dbReference type="GO" id="GO:0008270">
    <property type="term" value="F:zinc ion binding"/>
    <property type="evidence" value="ECO:0007669"/>
    <property type="project" value="UniProtKB-KW"/>
</dbReference>
<dbReference type="GO" id="GO:0005840">
    <property type="term" value="C:ribosome"/>
    <property type="evidence" value="ECO:0007669"/>
    <property type="project" value="UniProtKB-KW"/>
</dbReference>
<dbReference type="PANTHER" id="PTHR46984:SF1">
    <property type="entry name" value="LEUCINE-RICH REPEAT-CONTAINING PROTEIN 71"/>
    <property type="match status" value="1"/>
</dbReference>
<dbReference type="InterPro" id="IPR001611">
    <property type="entry name" value="Leu-rich_rpt"/>
</dbReference>
<keyword evidence="5" id="KW-0479">Metal-binding</keyword>
<evidence type="ECO:0000256" key="5">
    <source>
        <dbReference type="RuleBase" id="RU000671"/>
    </source>
</evidence>
<feature type="compositionally biased region" description="Basic and acidic residues" evidence="6">
    <location>
        <begin position="315"/>
        <end position="348"/>
    </location>
</feature>
<dbReference type="GO" id="GO:0006412">
    <property type="term" value="P:translation"/>
    <property type="evidence" value="ECO:0007669"/>
    <property type="project" value="InterPro"/>
</dbReference>
<dbReference type="InParanoid" id="A0A669B5P9"/>
<keyword evidence="5" id="KW-0863">Zinc-finger</keyword>
<dbReference type="Proteomes" id="UP000005207">
    <property type="component" value="Linkage group LG22"/>
</dbReference>
<dbReference type="Gene3D" id="3.80.10.10">
    <property type="entry name" value="Ribonuclease Inhibitor"/>
    <property type="match status" value="1"/>
</dbReference>
<evidence type="ECO:0000256" key="6">
    <source>
        <dbReference type="SAM" id="MobiDB-lite"/>
    </source>
</evidence>
<dbReference type="HAMAP" id="MF_00371">
    <property type="entry name" value="Ribosomal_eS27"/>
    <property type="match status" value="1"/>
</dbReference>
<sequence length="543" mass="58860">MSGKKHAKDKTRAEDEAWKSAGPTPNETLPVQTFDEYQCTGNAETDFPALCALLNVKDIPAVIAKFPASSASQTEGSDTDNQLQTSDASFCSKPCLKLELESKDRARSMKVSGWRVNEQIFRALQKMLPSMNQLLSLGFWQAGLTDRMVVALMNTIPLCSSLRVVALEGNVLPQQGYHLLLSEDSVLTHLSLRNNRIGVEGARLIGSALSTARSANKNLLSLNLAFNCIGDAGAAHIAQGLRLNRTLLFLSLCNNQIGDAGAAHLAAVLGEFALTHDEIVERRKLLLERAQAALVKDEPLQTLAGSTTSLGGNKGETRGTPKKKEATRKDEKLAANKDNQKPNKKTTDTRAPQARGGKAGGKEKQHPEEDRSNTSLNEAELVDSVNPLLDPSVHHRDGQLFMPGNTTLTSLNLAGNRITEKSLPLFLVSLEMQGEGGGLLRLCLQLAKDLLHPSPEEEKRRHKKKRLVQSPNSYFMDVKCPGCYKITTVFSHAQTVVLCVGCSTVLCQPTGGKARLTEGQYSSVCSVHPQQGCPRMALSGLLI</sequence>
<name>A0A669B5P9_ORENI</name>
<dbReference type="GO" id="GO:0003735">
    <property type="term" value="F:structural constituent of ribosome"/>
    <property type="evidence" value="ECO:0007669"/>
    <property type="project" value="InterPro"/>
</dbReference>
<dbReference type="FunCoup" id="A0A669B5P9">
    <property type="interactions" value="222"/>
</dbReference>
<dbReference type="GO" id="GO:1990904">
    <property type="term" value="C:ribonucleoprotein complex"/>
    <property type="evidence" value="ECO:0007669"/>
    <property type="project" value="UniProtKB-KW"/>
</dbReference>
<dbReference type="AlphaFoldDB" id="A0A669B5P9"/>
<comment type="similarity">
    <text evidence="1 5">Belongs to the eukaryotic ribosomal protein eS27 family.</text>
</comment>
<keyword evidence="3 5" id="KW-0689">Ribosomal protein</keyword>
<keyword evidence="2 5" id="KW-0862">Zinc</keyword>
<evidence type="ECO:0000256" key="2">
    <source>
        <dbReference type="ARBA" id="ARBA00022833"/>
    </source>
</evidence>
<accession>A0A669B5P9</accession>
<dbReference type="GeneTree" id="ENSGT00440000034367"/>
<dbReference type="InterPro" id="IPR000592">
    <property type="entry name" value="Ribosomal_eS27"/>
</dbReference>
<dbReference type="Ensembl" id="ENSONIT00000064519.1">
    <property type="protein sequence ID" value="ENSONIP00000029902.1"/>
    <property type="gene ID" value="ENSONIG00000028356.1"/>
</dbReference>
<feature type="region of interest" description="Disordered" evidence="6">
    <location>
        <begin position="303"/>
        <end position="378"/>
    </location>
</feature>
<reference evidence="7" key="2">
    <citation type="submission" date="2025-08" db="UniProtKB">
        <authorList>
            <consortium name="Ensembl"/>
        </authorList>
    </citation>
    <scope>IDENTIFICATION</scope>
</reference>
<proteinExistence type="inferred from homology"/>
<reference evidence="8" key="1">
    <citation type="submission" date="2012-01" db="EMBL/GenBank/DDBJ databases">
        <title>The Genome Sequence of Oreochromis niloticus (Nile Tilapia).</title>
        <authorList>
            <consortium name="Broad Institute Genome Assembly Team"/>
            <consortium name="Broad Institute Sequencing Platform"/>
            <person name="Di Palma F."/>
            <person name="Johnson J."/>
            <person name="Lander E.S."/>
            <person name="Lindblad-Toh K."/>
        </authorList>
    </citation>
    <scope>NUCLEOTIDE SEQUENCE [LARGE SCALE GENOMIC DNA]</scope>
</reference>
<organism evidence="7 8">
    <name type="scientific">Oreochromis niloticus</name>
    <name type="common">Nile tilapia</name>
    <name type="synonym">Tilapia nilotica</name>
    <dbReference type="NCBI Taxonomy" id="8128"/>
    <lineage>
        <taxon>Eukaryota</taxon>
        <taxon>Metazoa</taxon>
        <taxon>Chordata</taxon>
        <taxon>Craniata</taxon>
        <taxon>Vertebrata</taxon>
        <taxon>Euteleostomi</taxon>
        <taxon>Actinopterygii</taxon>
        <taxon>Neopterygii</taxon>
        <taxon>Teleostei</taxon>
        <taxon>Neoteleostei</taxon>
        <taxon>Acanthomorphata</taxon>
        <taxon>Ovalentaria</taxon>
        <taxon>Cichlomorphae</taxon>
        <taxon>Cichliformes</taxon>
        <taxon>Cichlidae</taxon>
        <taxon>African cichlids</taxon>
        <taxon>Pseudocrenilabrinae</taxon>
        <taxon>Oreochromini</taxon>
        <taxon>Oreochromis</taxon>
    </lineage>
</organism>
<dbReference type="InterPro" id="IPR011332">
    <property type="entry name" value="Ribosomal_zn-bd"/>
</dbReference>
<dbReference type="InterPro" id="IPR023407">
    <property type="entry name" value="Ribosomal_eS27_Zn-bd_dom_sf"/>
</dbReference>
<dbReference type="Pfam" id="PF13516">
    <property type="entry name" value="LRR_6"/>
    <property type="match status" value="4"/>
</dbReference>
<evidence type="ECO:0000256" key="3">
    <source>
        <dbReference type="ARBA" id="ARBA00022980"/>
    </source>
</evidence>
<reference evidence="7" key="3">
    <citation type="submission" date="2025-09" db="UniProtKB">
        <authorList>
            <consortium name="Ensembl"/>
        </authorList>
    </citation>
    <scope>IDENTIFICATION</scope>
</reference>